<dbReference type="Proteomes" id="UP000053961">
    <property type="component" value="Unassembled WGS sequence"/>
</dbReference>
<dbReference type="EMBL" id="LGFT01000006">
    <property type="protein sequence ID" value="KUK45256.1"/>
    <property type="molecule type" value="Genomic_DNA"/>
</dbReference>
<dbReference type="Proteomes" id="UP000057043">
    <property type="component" value="Unassembled WGS sequence"/>
</dbReference>
<dbReference type="PATRIC" id="fig|301375.6.peg.1054"/>
<sequence>MMKVDLDQILNLAGDLVEDGARDRFRRFLLDSAMDSDSIRELATSALKVSDTQHHLALQDIVLSLGTPMGFNPGLSFGGHWKSLAGVVFLLELVAGDGPLDIAALVGRAEAAEKGVLQDEDGGAADEKDELSVLVLIVAQDSELLRVEEAIVGGDSGGLVRTISISALLVLSKIAKDYRLTHDDVLLLLLTSGPSVDPIIDLIARVISQCEAETPTLEEIAQILGPLGRGGESTPEGALSDLIDQSRYYAFGNRGYGRRYTQI</sequence>
<dbReference type="AlphaFoldDB" id="A0A101IM24"/>
<evidence type="ECO:0000313" key="2">
    <source>
        <dbReference type="EMBL" id="KUK97641.1"/>
    </source>
</evidence>
<reference evidence="3 4" key="2">
    <citation type="journal article" date="2015" name="MBio">
        <title>Genome-Resolved Metagenomic Analysis Reveals Roles for Candidate Phyla and Other Microbial Community Members in Biogeochemical Transformations in Oil Reservoirs.</title>
        <authorList>
            <person name="Hu P."/>
            <person name="Tom L."/>
            <person name="Singh A."/>
            <person name="Thomas B.C."/>
            <person name="Baker B.J."/>
            <person name="Piceno Y.M."/>
            <person name="Andersen G.L."/>
            <person name="Banfield J.F."/>
        </authorList>
    </citation>
    <scope>NUCLEOTIDE SEQUENCE [LARGE SCALE GENOMIC DNA]</scope>
    <source>
        <strain evidence="1">57_489</strain>
    </source>
</reference>
<dbReference type="EMBL" id="LGHB01000001">
    <property type="protein sequence ID" value="KUK97641.1"/>
    <property type="molecule type" value="Genomic_DNA"/>
</dbReference>
<proteinExistence type="predicted"/>
<reference evidence="2" key="1">
    <citation type="journal article" date="2015" name="MBio">
        <title>Genome-resolved metagenomic analysis reveals roles for candidate phyla and other microbial community members in biogeochemical transformations in oil reservoirs.</title>
        <authorList>
            <person name="Hu P."/>
            <person name="Tom L."/>
            <person name="Singh A."/>
            <person name="Thomas B.C."/>
            <person name="Baker B.J."/>
            <person name="Piceno Y.M."/>
            <person name="Andersen G.L."/>
            <person name="Banfield J.F."/>
        </authorList>
    </citation>
    <scope>NUCLEOTIDE SEQUENCE [LARGE SCALE GENOMIC DNA]</scope>
    <source>
        <strain evidence="2">56_747</strain>
    </source>
</reference>
<comment type="caution">
    <text evidence="2">The sequence shown here is derived from an EMBL/GenBank/DDBJ whole genome shotgun (WGS) entry which is preliminary data.</text>
</comment>
<name>A0A101IM24_9EURY</name>
<accession>A0A101IM24</accession>
<evidence type="ECO:0000313" key="1">
    <source>
        <dbReference type="EMBL" id="KUK45256.1"/>
    </source>
</evidence>
<gene>
    <name evidence="1" type="ORF">XD72_0391</name>
    <name evidence="2" type="ORF">XE07_0055</name>
</gene>
<protein>
    <submittedName>
        <fullName evidence="2">Uncharacterized protein</fullName>
    </submittedName>
</protein>
<evidence type="ECO:0000313" key="3">
    <source>
        <dbReference type="Proteomes" id="UP000053961"/>
    </source>
</evidence>
<evidence type="ECO:0000313" key="4">
    <source>
        <dbReference type="Proteomes" id="UP000057043"/>
    </source>
</evidence>
<organism evidence="2 3">
    <name type="scientific">Methanothrix harundinacea</name>
    <dbReference type="NCBI Taxonomy" id="301375"/>
    <lineage>
        <taxon>Archaea</taxon>
        <taxon>Methanobacteriati</taxon>
        <taxon>Methanobacteriota</taxon>
        <taxon>Stenosarchaea group</taxon>
        <taxon>Methanomicrobia</taxon>
        <taxon>Methanotrichales</taxon>
        <taxon>Methanotrichaceae</taxon>
        <taxon>Methanothrix</taxon>
    </lineage>
</organism>